<keyword evidence="1" id="KW-0479">Metal-binding</keyword>
<comment type="caution">
    <text evidence="11">The sequence shown here is derived from an EMBL/GenBank/DDBJ whole genome shotgun (WGS) entry which is preliminary data.</text>
</comment>
<feature type="compositionally biased region" description="Basic residues" evidence="9">
    <location>
        <begin position="257"/>
        <end position="272"/>
    </location>
</feature>
<feature type="compositionally biased region" description="Low complexity" evidence="9">
    <location>
        <begin position="238"/>
        <end position="253"/>
    </location>
</feature>
<feature type="domain" description="Nuclear receptor" evidence="10">
    <location>
        <begin position="298"/>
        <end position="359"/>
    </location>
</feature>
<dbReference type="PROSITE" id="PS00031">
    <property type="entry name" value="NUCLEAR_REC_DBD_1"/>
    <property type="match status" value="1"/>
</dbReference>
<evidence type="ECO:0000256" key="6">
    <source>
        <dbReference type="ARBA" id="ARBA00023163"/>
    </source>
</evidence>
<evidence type="ECO:0000256" key="1">
    <source>
        <dbReference type="ARBA" id="ARBA00022723"/>
    </source>
</evidence>
<keyword evidence="2" id="KW-0863">Zinc-finger</keyword>
<keyword evidence="12" id="KW-1185">Reference proteome</keyword>
<dbReference type="STRING" id="1965070.A0A3S3P4M2"/>
<proteinExistence type="predicted"/>
<dbReference type="InterPro" id="IPR027417">
    <property type="entry name" value="P-loop_NTPase"/>
</dbReference>
<dbReference type="SUPFAM" id="SSF57716">
    <property type="entry name" value="Glucocorticoid receptor-like (DNA-binding domain)"/>
    <property type="match status" value="1"/>
</dbReference>
<dbReference type="GO" id="GO:0000978">
    <property type="term" value="F:RNA polymerase II cis-regulatory region sequence-specific DNA binding"/>
    <property type="evidence" value="ECO:0007669"/>
    <property type="project" value="TreeGrafter"/>
</dbReference>
<sequence>MSESEAKGDGIFAVIGDEKHTSLKPLKAPIPQWFRNAIAFEKDVKKCKSDEYDIECLRPFLDQFLIEKLKEKGIRKFFPVQKAVIPYLVSQFQSCHLRRMRDVCVSSPTGSENFRGSKRALRKPRAALADIASMTPEFGAGELRVAAQEPQFSRTRRKHLLKVNRAEDGRAETVRELEIPSKAVGSNVLAATRARSDENGAFPIGRQDRNLSRSALWDSERLSPNVTTVMSLPSPDGSTSSILSSEDSTSSSSAPKARQHNHHHFHHSRRTSHPSQPLPSSASLMVGPSVSQLSSRPVKICGVCGDRAKSYHFGGISCDSCKAFFRRSVQNDAYKNFHCPYEGQCDITIMSRKCCQHCR</sequence>
<dbReference type="Proteomes" id="UP000285301">
    <property type="component" value="Unassembled WGS sequence"/>
</dbReference>
<accession>A0A3S3P4M2</accession>
<dbReference type="EMBL" id="NCKU01000616">
    <property type="protein sequence ID" value="RWS14809.1"/>
    <property type="molecule type" value="Genomic_DNA"/>
</dbReference>
<feature type="region of interest" description="Disordered" evidence="9">
    <location>
        <begin position="226"/>
        <end position="289"/>
    </location>
</feature>
<evidence type="ECO:0000256" key="4">
    <source>
        <dbReference type="ARBA" id="ARBA00023015"/>
    </source>
</evidence>
<dbReference type="Gene3D" id="3.30.50.10">
    <property type="entry name" value="Erythroid Transcription Factor GATA-1, subunit A"/>
    <property type="match status" value="1"/>
</dbReference>
<evidence type="ECO:0000256" key="8">
    <source>
        <dbReference type="ARBA" id="ARBA00023242"/>
    </source>
</evidence>
<dbReference type="GO" id="GO:0045944">
    <property type="term" value="P:positive regulation of transcription by RNA polymerase II"/>
    <property type="evidence" value="ECO:0007669"/>
    <property type="project" value="TreeGrafter"/>
</dbReference>
<dbReference type="OrthoDB" id="6355676at2759"/>
<dbReference type="GO" id="GO:0004879">
    <property type="term" value="F:nuclear receptor activity"/>
    <property type="evidence" value="ECO:0007669"/>
    <property type="project" value="TreeGrafter"/>
</dbReference>
<dbReference type="GO" id="GO:0000122">
    <property type="term" value="P:negative regulation of transcription by RNA polymerase II"/>
    <property type="evidence" value="ECO:0007669"/>
    <property type="project" value="TreeGrafter"/>
</dbReference>
<evidence type="ECO:0000256" key="5">
    <source>
        <dbReference type="ARBA" id="ARBA00023125"/>
    </source>
</evidence>
<evidence type="ECO:0000313" key="11">
    <source>
        <dbReference type="EMBL" id="RWS14809.1"/>
    </source>
</evidence>
<evidence type="ECO:0000259" key="10">
    <source>
        <dbReference type="PROSITE" id="PS51030"/>
    </source>
</evidence>
<dbReference type="PROSITE" id="PS51030">
    <property type="entry name" value="NUCLEAR_REC_DBD_2"/>
    <property type="match status" value="1"/>
</dbReference>
<dbReference type="InterPro" id="IPR001628">
    <property type="entry name" value="Znf_hrmn_rcpt"/>
</dbReference>
<dbReference type="SMART" id="SM00399">
    <property type="entry name" value="ZnF_C4"/>
    <property type="match status" value="1"/>
</dbReference>
<dbReference type="Gene3D" id="3.40.50.300">
    <property type="entry name" value="P-loop containing nucleotide triphosphate hydrolases"/>
    <property type="match status" value="1"/>
</dbReference>
<evidence type="ECO:0000256" key="7">
    <source>
        <dbReference type="ARBA" id="ARBA00023170"/>
    </source>
</evidence>
<evidence type="ECO:0000256" key="2">
    <source>
        <dbReference type="ARBA" id="ARBA00022771"/>
    </source>
</evidence>
<name>A0A3S3P4M2_9ACAR</name>
<organism evidence="11 12">
    <name type="scientific">Dinothrombium tinctorium</name>
    <dbReference type="NCBI Taxonomy" id="1965070"/>
    <lineage>
        <taxon>Eukaryota</taxon>
        <taxon>Metazoa</taxon>
        <taxon>Ecdysozoa</taxon>
        <taxon>Arthropoda</taxon>
        <taxon>Chelicerata</taxon>
        <taxon>Arachnida</taxon>
        <taxon>Acari</taxon>
        <taxon>Acariformes</taxon>
        <taxon>Trombidiformes</taxon>
        <taxon>Prostigmata</taxon>
        <taxon>Anystina</taxon>
        <taxon>Parasitengona</taxon>
        <taxon>Trombidioidea</taxon>
        <taxon>Trombidiidae</taxon>
        <taxon>Dinothrombium</taxon>
    </lineage>
</organism>
<keyword evidence="3" id="KW-0862">Zinc</keyword>
<evidence type="ECO:0000256" key="9">
    <source>
        <dbReference type="SAM" id="MobiDB-lite"/>
    </source>
</evidence>
<dbReference type="AlphaFoldDB" id="A0A3S3P4M2"/>
<feature type="compositionally biased region" description="Polar residues" evidence="9">
    <location>
        <begin position="278"/>
        <end position="289"/>
    </location>
</feature>
<dbReference type="GO" id="GO:0008270">
    <property type="term" value="F:zinc ion binding"/>
    <property type="evidence" value="ECO:0007669"/>
    <property type="project" value="UniProtKB-KW"/>
</dbReference>
<dbReference type="PANTHER" id="PTHR24082">
    <property type="entry name" value="NUCLEAR HORMONE RECEPTOR"/>
    <property type="match status" value="1"/>
</dbReference>
<dbReference type="PRINTS" id="PR00047">
    <property type="entry name" value="STROIDFINGER"/>
</dbReference>
<protein>
    <submittedName>
        <fullName evidence="11">Vitamin D3 receptor B-like protein</fullName>
    </submittedName>
</protein>
<keyword evidence="8" id="KW-0539">Nucleus</keyword>
<dbReference type="Pfam" id="PF00105">
    <property type="entry name" value="zf-C4"/>
    <property type="match status" value="1"/>
</dbReference>
<keyword evidence="4" id="KW-0805">Transcription regulation</keyword>
<reference evidence="11 12" key="1">
    <citation type="journal article" date="2018" name="Gigascience">
        <title>Genomes of trombidid mites reveal novel predicted allergens and laterally-transferred genes associated with secondary metabolism.</title>
        <authorList>
            <person name="Dong X."/>
            <person name="Chaisiri K."/>
            <person name="Xia D."/>
            <person name="Armstrong S.D."/>
            <person name="Fang Y."/>
            <person name="Donnelly M.J."/>
            <person name="Kadowaki T."/>
            <person name="McGarry J.W."/>
            <person name="Darby A.C."/>
            <person name="Makepeace B.L."/>
        </authorList>
    </citation>
    <scope>NUCLEOTIDE SEQUENCE [LARGE SCALE GENOMIC DNA]</scope>
    <source>
        <strain evidence="11">UoL-WK</strain>
    </source>
</reference>
<evidence type="ECO:0000256" key="3">
    <source>
        <dbReference type="ARBA" id="ARBA00022833"/>
    </source>
</evidence>
<evidence type="ECO:0000313" key="12">
    <source>
        <dbReference type="Proteomes" id="UP000285301"/>
    </source>
</evidence>
<dbReference type="InterPro" id="IPR013088">
    <property type="entry name" value="Znf_NHR/GATA"/>
</dbReference>
<dbReference type="InterPro" id="IPR050234">
    <property type="entry name" value="Nuclear_hormone_rcpt_NR1"/>
</dbReference>
<keyword evidence="7 11" id="KW-0675">Receptor</keyword>
<keyword evidence="5" id="KW-0238">DNA-binding</keyword>
<keyword evidence="6" id="KW-0804">Transcription</keyword>
<dbReference type="GO" id="GO:0030154">
    <property type="term" value="P:cell differentiation"/>
    <property type="evidence" value="ECO:0007669"/>
    <property type="project" value="TreeGrafter"/>
</dbReference>
<dbReference type="PANTHER" id="PTHR24082:SF482">
    <property type="entry name" value="NUCLEAR RECEPTOR"/>
    <property type="match status" value="1"/>
</dbReference>
<gene>
    <name evidence="11" type="ORF">B4U79_01774</name>
</gene>